<dbReference type="Gene3D" id="3.30.70.580">
    <property type="entry name" value="Pseudouridine synthase I, catalytic domain, N-terminal subdomain"/>
    <property type="match status" value="1"/>
</dbReference>
<dbReference type="InterPro" id="IPR020094">
    <property type="entry name" value="TruA/RsuA/RluB/E/F_N"/>
</dbReference>
<dbReference type="AlphaFoldDB" id="A0A916JTX8"/>
<dbReference type="InterPro" id="IPR018496">
    <property type="entry name" value="PsdUridine_synth_RsuA/RluB_CS"/>
</dbReference>
<dbReference type="InterPro" id="IPR042092">
    <property type="entry name" value="PsdUridine_s_RsuA/RluB/E/F_cat"/>
</dbReference>
<dbReference type="Pfam" id="PF01479">
    <property type="entry name" value="S4"/>
    <property type="match status" value="1"/>
</dbReference>
<organism evidence="8 9">
    <name type="scientific">Candidatus Vallotiella hemipterorum</name>
    <dbReference type="NCBI Taxonomy" id="1177213"/>
    <lineage>
        <taxon>Bacteria</taxon>
        <taxon>Pseudomonadati</taxon>
        <taxon>Pseudomonadota</taxon>
        <taxon>Betaproteobacteria</taxon>
        <taxon>Burkholderiales</taxon>
        <taxon>Burkholderiaceae</taxon>
        <taxon>Candidatus Vallotiella</taxon>
    </lineage>
</organism>
<dbReference type="Gene3D" id="3.30.70.1560">
    <property type="entry name" value="Alpha-L RNA-binding motif"/>
    <property type="match status" value="1"/>
</dbReference>
<dbReference type="PANTHER" id="PTHR47683:SF3">
    <property type="entry name" value="RIBOSOMAL LARGE SUBUNIT PSEUDOURIDINE SYNTHASE B"/>
    <property type="match status" value="1"/>
</dbReference>
<feature type="compositionally biased region" description="Basic residues" evidence="6">
    <location>
        <begin position="515"/>
        <end position="524"/>
    </location>
</feature>
<dbReference type="Pfam" id="PF00849">
    <property type="entry name" value="PseudoU_synth_2"/>
    <property type="match status" value="1"/>
</dbReference>
<dbReference type="InterPro" id="IPR036986">
    <property type="entry name" value="S4_RNA-bd_sf"/>
</dbReference>
<dbReference type="InterPro" id="IPR002942">
    <property type="entry name" value="S4_RNA-bd"/>
</dbReference>
<feature type="region of interest" description="Disordered" evidence="6">
    <location>
        <begin position="497"/>
        <end position="524"/>
    </location>
</feature>
<evidence type="ECO:0000256" key="6">
    <source>
        <dbReference type="SAM" id="MobiDB-lite"/>
    </source>
</evidence>
<evidence type="ECO:0000256" key="4">
    <source>
        <dbReference type="PROSITE-ProRule" id="PRU00182"/>
    </source>
</evidence>
<reference evidence="8 9" key="1">
    <citation type="submission" date="2021-06" db="EMBL/GenBank/DDBJ databases">
        <authorList>
            <person name="Szabo G."/>
        </authorList>
    </citation>
    <scope>NUCLEOTIDE SEQUENCE [LARGE SCALE GENOMIC DNA]</scope>
    <source>
        <strain evidence="8">MYVALT</strain>
    </source>
</reference>
<dbReference type="GO" id="GO:0003723">
    <property type="term" value="F:RNA binding"/>
    <property type="evidence" value="ECO:0007669"/>
    <property type="project" value="UniProtKB-KW"/>
</dbReference>
<dbReference type="PANTHER" id="PTHR47683">
    <property type="entry name" value="PSEUDOURIDINE SYNTHASE FAMILY PROTEIN-RELATED"/>
    <property type="match status" value="1"/>
</dbReference>
<evidence type="ECO:0000256" key="1">
    <source>
        <dbReference type="ARBA" id="ARBA00008348"/>
    </source>
</evidence>
<keyword evidence="9" id="KW-1185">Reference proteome</keyword>
<dbReference type="FunFam" id="3.10.290.10:FF:000003">
    <property type="entry name" value="Pseudouridine synthase"/>
    <property type="match status" value="1"/>
</dbReference>
<dbReference type="SUPFAM" id="SSF55120">
    <property type="entry name" value="Pseudouridine synthase"/>
    <property type="match status" value="1"/>
</dbReference>
<evidence type="ECO:0000256" key="5">
    <source>
        <dbReference type="RuleBase" id="RU003887"/>
    </source>
</evidence>
<dbReference type="InterPro" id="IPR006145">
    <property type="entry name" value="PsdUridine_synth_RsuA/RluA"/>
</dbReference>
<sequence>MNEKHDPDSPESGLIRVPAACDHDIGQCSLPVPLTAEVEDGEGRPRRGLRRGLRSLMARRRAVTKLKATVAVDTSSKTESLDSRVSRIRIPFKDTANINQGKISKSNRPAAPVGTPQKRAVRTDAAFTYVISPAFDADNTHANSTPAIKRVLSAEDDAPKLHKVLAEVGMGSRREMEELIVAGRVSVNGEPAHIGQRIMLTDQVRINGKLIKRKLPHKLPRVLIYHKPAGEIVSYSDPEGRPSVFDKLPMIKGAKWLAIGRLDFNTEGLLLLTTSGDIANRFMHPRYQVKREYAVRVIGELTEHARKKILSGVELDNGPARFLHIHDGGGEGVNHWYHAALLEGRNREVRRIFEAVGLTVSRLIRTRHGPIVLPRSLKRSRWEELEDKRVRSLMLAVGLKDPSEDKGEGSKVMSRRQPDPMKTAIGYIGYDTPGPQRRLGCSTGSGMNWSSPQTRVPGYTGFSSIREYTNIKERSSGNRDINGNQTLEKDTLKHNMLDRRDSIMPHQDSLDQKRGVPRRRPRSR</sequence>
<dbReference type="PROSITE" id="PS01149">
    <property type="entry name" value="PSI_RSU"/>
    <property type="match status" value="1"/>
</dbReference>
<dbReference type="EC" id="5.4.99.-" evidence="5"/>
<dbReference type="GO" id="GO:0000455">
    <property type="term" value="P:enzyme-directed rRNA pseudouridine synthesis"/>
    <property type="evidence" value="ECO:0007669"/>
    <property type="project" value="UniProtKB-ARBA"/>
</dbReference>
<evidence type="ECO:0000256" key="2">
    <source>
        <dbReference type="ARBA" id="ARBA00022884"/>
    </source>
</evidence>
<dbReference type="SUPFAM" id="SSF55174">
    <property type="entry name" value="Alpha-L RNA-binding motif"/>
    <property type="match status" value="1"/>
</dbReference>
<protein>
    <recommendedName>
        <fullName evidence="5">Pseudouridine synthase</fullName>
        <ecNumber evidence="5">5.4.99.-</ecNumber>
    </recommendedName>
</protein>
<dbReference type="EMBL" id="OU343031">
    <property type="protein sequence ID" value="CAG7602461.1"/>
    <property type="molecule type" value="Genomic_DNA"/>
</dbReference>
<evidence type="ECO:0000313" key="9">
    <source>
        <dbReference type="Proteomes" id="UP000693996"/>
    </source>
</evidence>
<proteinExistence type="inferred from homology"/>
<dbReference type="InterPro" id="IPR020103">
    <property type="entry name" value="PsdUridine_synth_cat_dom_sf"/>
</dbReference>
<dbReference type="Gene3D" id="3.10.290.10">
    <property type="entry name" value="RNA-binding S4 domain"/>
    <property type="match status" value="1"/>
</dbReference>
<keyword evidence="2 4" id="KW-0694">RNA-binding</keyword>
<dbReference type="SMART" id="SM00363">
    <property type="entry name" value="S4"/>
    <property type="match status" value="1"/>
</dbReference>
<comment type="similarity">
    <text evidence="1 5">Belongs to the pseudouridine synthase RsuA family.</text>
</comment>
<feature type="domain" description="RNA-binding S4" evidence="7">
    <location>
        <begin position="159"/>
        <end position="216"/>
    </location>
</feature>
<evidence type="ECO:0000256" key="3">
    <source>
        <dbReference type="ARBA" id="ARBA00023235"/>
    </source>
</evidence>
<dbReference type="GO" id="GO:0120159">
    <property type="term" value="F:rRNA pseudouridine synthase activity"/>
    <property type="evidence" value="ECO:0007669"/>
    <property type="project" value="UniProtKB-ARBA"/>
</dbReference>
<dbReference type="KEGG" id="vtr:MYVALT_F_03420"/>
<dbReference type="Proteomes" id="UP000693996">
    <property type="component" value="Chromosome"/>
</dbReference>
<dbReference type="CDD" id="cd02556">
    <property type="entry name" value="PseudoU_synth_RluB"/>
    <property type="match status" value="1"/>
</dbReference>
<feature type="compositionally biased region" description="Basic and acidic residues" evidence="6">
    <location>
        <begin position="497"/>
        <end position="514"/>
    </location>
</feature>
<dbReference type="RefSeq" id="WP_420885622.1">
    <property type="nucleotide sequence ID" value="NZ_OU343031.1"/>
</dbReference>
<evidence type="ECO:0000313" key="8">
    <source>
        <dbReference type="EMBL" id="CAG7602461.1"/>
    </source>
</evidence>
<dbReference type="InterPro" id="IPR050343">
    <property type="entry name" value="RsuA_PseudoU_synthase"/>
</dbReference>
<keyword evidence="3 5" id="KW-0413">Isomerase</keyword>
<accession>A0A916JTX8</accession>
<dbReference type="NCBIfam" id="TIGR00093">
    <property type="entry name" value="pseudouridine synthase"/>
    <property type="match status" value="1"/>
</dbReference>
<gene>
    <name evidence="8" type="ORF">MYVALT_F_03420</name>
</gene>
<dbReference type="CDD" id="cd00165">
    <property type="entry name" value="S4"/>
    <property type="match status" value="1"/>
</dbReference>
<evidence type="ECO:0000259" key="7">
    <source>
        <dbReference type="SMART" id="SM00363"/>
    </source>
</evidence>
<name>A0A916JTX8_9BURK</name>
<dbReference type="PROSITE" id="PS50889">
    <property type="entry name" value="S4"/>
    <property type="match status" value="1"/>
</dbReference>
<dbReference type="InterPro" id="IPR000748">
    <property type="entry name" value="PsdUridine_synth_RsuA/RluB/E/F"/>
</dbReference>